<evidence type="ECO:0000313" key="1">
    <source>
        <dbReference type="EMBL" id="PSL06334.1"/>
    </source>
</evidence>
<dbReference type="EMBL" id="PYGF01000002">
    <property type="protein sequence ID" value="PSL06334.1"/>
    <property type="molecule type" value="Genomic_DNA"/>
</dbReference>
<dbReference type="RefSeq" id="WP_106566276.1">
    <property type="nucleotide sequence ID" value="NZ_PYGF01000002.1"/>
</dbReference>
<dbReference type="Proteomes" id="UP000240708">
    <property type="component" value="Unassembled WGS sequence"/>
</dbReference>
<dbReference type="InterPro" id="IPR026350">
    <property type="entry name" value="GxxExxY"/>
</dbReference>
<proteinExistence type="predicted"/>
<comment type="caution">
    <text evidence="1">The sequence shown here is derived from an EMBL/GenBank/DDBJ whole genome shotgun (WGS) entry which is preliminary data.</text>
</comment>
<sequence length="122" mass="14133">MIYYKNESFQIVGAAMEVHKELGHGFLEKVYHEALEIELLNRNIEFVKEHKLPIYYKGNKLPIVYSADFVCFDKIILEIKAISELSPEHTAQVINYLKATKMKLGILINFGSNSLEFKRIVL</sequence>
<dbReference type="AlphaFoldDB" id="A0A2P8EA76"/>
<dbReference type="InterPro" id="IPR011604">
    <property type="entry name" value="PDDEXK-like_dom_sf"/>
</dbReference>
<evidence type="ECO:0000313" key="2">
    <source>
        <dbReference type="Proteomes" id="UP000240708"/>
    </source>
</evidence>
<dbReference type="NCBIfam" id="TIGR04256">
    <property type="entry name" value="GxxExxY"/>
    <property type="match status" value="1"/>
</dbReference>
<protein>
    <submittedName>
        <fullName evidence="1">GxxExxY protein</fullName>
    </submittedName>
</protein>
<organism evidence="1 2">
    <name type="scientific">Cecembia rubra</name>
    <dbReference type="NCBI Taxonomy" id="1485585"/>
    <lineage>
        <taxon>Bacteria</taxon>
        <taxon>Pseudomonadati</taxon>
        <taxon>Bacteroidota</taxon>
        <taxon>Cytophagia</taxon>
        <taxon>Cytophagales</taxon>
        <taxon>Cyclobacteriaceae</taxon>
        <taxon>Cecembia</taxon>
    </lineage>
</organism>
<keyword evidence="2" id="KW-1185">Reference proteome</keyword>
<dbReference type="Gene3D" id="3.90.320.10">
    <property type="match status" value="1"/>
</dbReference>
<accession>A0A2P8EA76</accession>
<gene>
    <name evidence="1" type="ORF">CLV48_102149</name>
</gene>
<name>A0A2P8EA76_9BACT</name>
<dbReference type="Pfam" id="PF13366">
    <property type="entry name" value="PDDEXK_3"/>
    <property type="match status" value="1"/>
</dbReference>
<reference evidence="1 2" key="1">
    <citation type="submission" date="2018-03" db="EMBL/GenBank/DDBJ databases">
        <title>Genomic Encyclopedia of Archaeal and Bacterial Type Strains, Phase II (KMG-II): from individual species to whole genera.</title>
        <authorList>
            <person name="Goeker M."/>
        </authorList>
    </citation>
    <scope>NUCLEOTIDE SEQUENCE [LARGE SCALE GENOMIC DNA]</scope>
    <source>
        <strain evidence="1 2">DSM 28057</strain>
    </source>
</reference>
<dbReference type="OrthoDB" id="9806869at2"/>